<evidence type="ECO:0000259" key="1">
    <source>
        <dbReference type="Pfam" id="PF12804"/>
    </source>
</evidence>
<reference evidence="3" key="1">
    <citation type="journal article" date="2019" name="Int. J. Syst. Evol. Microbiol.">
        <title>The Global Catalogue of Microorganisms (GCM) 10K type strain sequencing project: providing services to taxonomists for standard genome sequencing and annotation.</title>
        <authorList>
            <consortium name="The Broad Institute Genomics Platform"/>
            <consortium name="The Broad Institute Genome Sequencing Center for Infectious Disease"/>
            <person name="Wu L."/>
            <person name="Ma J."/>
        </authorList>
    </citation>
    <scope>NUCLEOTIDE SEQUENCE [LARGE SCALE GENOMIC DNA]</scope>
    <source>
        <strain evidence="3">JCM 17630</strain>
    </source>
</reference>
<proteinExistence type="predicted"/>
<protein>
    <submittedName>
        <fullName evidence="2">Nucleotidyltransferase family protein</fullName>
    </submittedName>
</protein>
<dbReference type="PANTHER" id="PTHR43777:SF1">
    <property type="entry name" value="MOLYBDENUM COFACTOR CYTIDYLYLTRANSFERASE"/>
    <property type="match status" value="1"/>
</dbReference>
<dbReference type="CDD" id="cd04182">
    <property type="entry name" value="GT_2_like_f"/>
    <property type="match status" value="1"/>
</dbReference>
<dbReference type="EMBL" id="BAABCA010000001">
    <property type="protein sequence ID" value="GAA4230815.1"/>
    <property type="molecule type" value="Genomic_DNA"/>
</dbReference>
<comment type="caution">
    <text evidence="2">The sequence shown here is derived from an EMBL/GenBank/DDBJ whole genome shotgun (WGS) entry which is preliminary data.</text>
</comment>
<accession>A0ABP8BZB8</accession>
<dbReference type="RefSeq" id="WP_344786028.1">
    <property type="nucleotide sequence ID" value="NZ_BAABCA010000001.1"/>
</dbReference>
<dbReference type="InterPro" id="IPR029044">
    <property type="entry name" value="Nucleotide-diphossugar_trans"/>
</dbReference>
<gene>
    <name evidence="2" type="ORF">GCM10022291_01840</name>
</gene>
<sequence length="208" mass="23254">MQNHKNKMVTVILAAGASKRMGEPKQLLKWGDSTLLEEAIKKALQLKIDEVIVVLGANYDGIKPVINKYPITILNNTDWEAGLGKSIAFASEYILTCKPMFNGVFFVLSDQPFVSVTYLNNMLDVFKTCKSKIIATKYSTNKVGVPVVFDGVYLSDLAKLTGDNGAKSILKIHQDMLKTLAPNFENKDIDTKADYNKLRQDIKKEKLY</sequence>
<dbReference type="Pfam" id="PF12804">
    <property type="entry name" value="NTP_transf_3"/>
    <property type="match status" value="1"/>
</dbReference>
<organism evidence="2 3">
    <name type="scientific">Postechiella marina</name>
    <dbReference type="NCBI Taxonomy" id="943941"/>
    <lineage>
        <taxon>Bacteria</taxon>
        <taxon>Pseudomonadati</taxon>
        <taxon>Bacteroidota</taxon>
        <taxon>Flavobacteriia</taxon>
        <taxon>Flavobacteriales</taxon>
        <taxon>Flavobacteriaceae</taxon>
        <taxon>Postechiella</taxon>
    </lineage>
</organism>
<keyword evidence="3" id="KW-1185">Reference proteome</keyword>
<dbReference type="InterPro" id="IPR025877">
    <property type="entry name" value="MobA-like_NTP_Trfase"/>
</dbReference>
<feature type="domain" description="MobA-like NTP transferase" evidence="1">
    <location>
        <begin position="11"/>
        <end position="173"/>
    </location>
</feature>
<dbReference type="Gene3D" id="3.90.550.10">
    <property type="entry name" value="Spore Coat Polysaccharide Biosynthesis Protein SpsA, Chain A"/>
    <property type="match status" value="1"/>
</dbReference>
<dbReference type="Proteomes" id="UP001501496">
    <property type="component" value="Unassembled WGS sequence"/>
</dbReference>
<evidence type="ECO:0000313" key="2">
    <source>
        <dbReference type="EMBL" id="GAA4230815.1"/>
    </source>
</evidence>
<name>A0ABP8BZB8_9FLAO</name>
<dbReference type="PANTHER" id="PTHR43777">
    <property type="entry name" value="MOLYBDENUM COFACTOR CYTIDYLYLTRANSFERASE"/>
    <property type="match status" value="1"/>
</dbReference>
<evidence type="ECO:0000313" key="3">
    <source>
        <dbReference type="Proteomes" id="UP001501496"/>
    </source>
</evidence>
<dbReference type="SUPFAM" id="SSF53448">
    <property type="entry name" value="Nucleotide-diphospho-sugar transferases"/>
    <property type="match status" value="1"/>
</dbReference>